<feature type="transmembrane region" description="Helical" evidence="1">
    <location>
        <begin position="41"/>
        <end position="58"/>
    </location>
</feature>
<dbReference type="AlphaFoldDB" id="A0A4S3LZB8"/>
<evidence type="ECO:0000313" key="3">
    <source>
        <dbReference type="Proteomes" id="UP000305939"/>
    </source>
</evidence>
<dbReference type="OrthoDB" id="709544at2"/>
<comment type="caution">
    <text evidence="2">The sequence shown here is derived from an EMBL/GenBank/DDBJ whole genome shotgun (WGS) entry which is preliminary data.</text>
</comment>
<evidence type="ECO:0000313" key="2">
    <source>
        <dbReference type="EMBL" id="THD67431.1"/>
    </source>
</evidence>
<dbReference type="RefSeq" id="WP_136335637.1">
    <property type="nucleotide sequence ID" value="NZ_QXMP01000036.1"/>
</dbReference>
<feature type="transmembrane region" description="Helical" evidence="1">
    <location>
        <begin position="6"/>
        <end position="29"/>
    </location>
</feature>
<proteinExistence type="predicted"/>
<keyword evidence="1" id="KW-1133">Transmembrane helix</keyword>
<evidence type="ECO:0000256" key="1">
    <source>
        <dbReference type="SAM" id="Phobius"/>
    </source>
</evidence>
<keyword evidence="1" id="KW-0812">Transmembrane</keyword>
<sequence>MSTFFFIVILIIVFIGIPIGAGWFIHWAIKSSGHPKAAKSITLIYGLIVLISGVFIYFEDEFFTKEDARFFVEEQGIELMDEFKVVHNESSSAIGDYYHTFTIEISGSDKRKAINEIKKSENFQSEKSSVDTLLYLSGNRYFGPKVTQNYETENAFIREFFEPSGQKGYAPTFRKIEISKSRNELTFKEINE</sequence>
<protein>
    <submittedName>
        <fullName evidence="2">Uncharacterized protein</fullName>
    </submittedName>
</protein>
<gene>
    <name evidence="2" type="ORF">E7Z59_07145</name>
</gene>
<organism evidence="2 3">
    <name type="scientific">Robertkochia marina</name>
    <dbReference type="NCBI Taxonomy" id="1227945"/>
    <lineage>
        <taxon>Bacteria</taxon>
        <taxon>Pseudomonadati</taxon>
        <taxon>Bacteroidota</taxon>
        <taxon>Flavobacteriia</taxon>
        <taxon>Flavobacteriales</taxon>
        <taxon>Flavobacteriaceae</taxon>
        <taxon>Robertkochia</taxon>
    </lineage>
</organism>
<keyword evidence="3" id="KW-1185">Reference proteome</keyword>
<name>A0A4S3LZB8_9FLAO</name>
<dbReference type="EMBL" id="SSMC01000002">
    <property type="protein sequence ID" value="THD67431.1"/>
    <property type="molecule type" value="Genomic_DNA"/>
</dbReference>
<accession>A0A4S3LZB8</accession>
<dbReference type="Proteomes" id="UP000305939">
    <property type="component" value="Unassembled WGS sequence"/>
</dbReference>
<reference evidence="2 3" key="1">
    <citation type="submission" date="2019-04" db="EMBL/GenBank/DDBJ databases">
        <title>Draft genome sequence of Robertkochia marina CC-AMO-30D.</title>
        <authorList>
            <person name="Hameed A."/>
            <person name="Lin S.-Y."/>
            <person name="Shahina M."/>
            <person name="Lai W.-A."/>
            <person name="Young C.-C."/>
        </authorList>
    </citation>
    <scope>NUCLEOTIDE SEQUENCE [LARGE SCALE GENOMIC DNA]</scope>
    <source>
        <strain evidence="2 3">CC-AMO-30D</strain>
    </source>
</reference>
<keyword evidence="1" id="KW-0472">Membrane</keyword>